<gene>
    <name evidence="1" type="ORF">CLIB1444_24S00716</name>
</gene>
<keyword evidence="2" id="KW-1185">Reference proteome</keyword>
<name>A0ACA9YGP1_9ASCO</name>
<accession>A0ACA9YGP1</accession>
<evidence type="ECO:0000313" key="2">
    <source>
        <dbReference type="Proteomes" id="UP001152531"/>
    </source>
</evidence>
<protein>
    <submittedName>
        <fullName evidence="1">Protein Mmf1p, mitochondrial</fullName>
    </submittedName>
</protein>
<evidence type="ECO:0000313" key="1">
    <source>
        <dbReference type="EMBL" id="CAH6723973.1"/>
    </source>
</evidence>
<dbReference type="EMBL" id="CALSDN010000024">
    <property type="protein sequence ID" value="CAH6723973.1"/>
    <property type="molecule type" value="Genomic_DNA"/>
</dbReference>
<sequence>MNRSFIRSLTSSTRRMSKLQYVKSDGAPPPAAAYSHAIKANGMVYVSGQIPYTPENKPLENASIADEAERIIQNVKSILEASNSDLNHVVKNTVFLTDMKGQFAEFNSVYVKYFSEHRPARSCVAVKELPLGVRMEMECIALEKDSSKL</sequence>
<reference evidence="1" key="1">
    <citation type="submission" date="2022-06" db="EMBL/GenBank/DDBJ databases">
        <authorList>
            <person name="Legras J.-L."/>
            <person name="Devillers H."/>
            <person name="Grondin C."/>
        </authorList>
    </citation>
    <scope>NUCLEOTIDE SEQUENCE</scope>
    <source>
        <strain evidence="1">CLIB 1444</strain>
    </source>
</reference>
<comment type="caution">
    <text evidence="1">The sequence shown here is derived from an EMBL/GenBank/DDBJ whole genome shotgun (WGS) entry which is preliminary data.</text>
</comment>
<dbReference type="Proteomes" id="UP001152531">
    <property type="component" value="Unassembled WGS sequence"/>
</dbReference>
<proteinExistence type="predicted"/>
<organism evidence="1 2">
    <name type="scientific">[Candida] jaroonii</name>
    <dbReference type="NCBI Taxonomy" id="467808"/>
    <lineage>
        <taxon>Eukaryota</taxon>
        <taxon>Fungi</taxon>
        <taxon>Dikarya</taxon>
        <taxon>Ascomycota</taxon>
        <taxon>Saccharomycotina</taxon>
        <taxon>Pichiomycetes</taxon>
        <taxon>Debaryomycetaceae</taxon>
        <taxon>Yamadazyma</taxon>
    </lineage>
</organism>